<dbReference type="Pfam" id="PF01784">
    <property type="entry name" value="DUF34_NIF3"/>
    <property type="match status" value="1"/>
</dbReference>
<comment type="subunit">
    <text evidence="2">Homohexamer.</text>
</comment>
<dbReference type="SUPFAM" id="SSF102705">
    <property type="entry name" value="NIF3 (NGG1p interacting factor 3)-like"/>
    <property type="match status" value="1"/>
</dbReference>
<evidence type="ECO:0000256" key="4">
    <source>
        <dbReference type="ARBA" id="ARBA00022723"/>
    </source>
</evidence>
<comment type="similarity">
    <text evidence="1">Belongs to the GTP cyclohydrolase I type 2/NIF3 family.</text>
</comment>
<evidence type="ECO:0000313" key="5">
    <source>
        <dbReference type="EMBL" id="MCI2242708.1"/>
    </source>
</evidence>
<organism evidence="5 6">
    <name type="scientific">Adlercreutzia faecimuris</name>
    <dbReference type="NCBI Taxonomy" id="2897341"/>
    <lineage>
        <taxon>Bacteria</taxon>
        <taxon>Bacillati</taxon>
        <taxon>Actinomycetota</taxon>
        <taxon>Coriobacteriia</taxon>
        <taxon>Eggerthellales</taxon>
        <taxon>Eggerthellaceae</taxon>
        <taxon>Adlercreutzia</taxon>
    </lineage>
</organism>
<dbReference type="InterPro" id="IPR002678">
    <property type="entry name" value="DUF34/NIF3"/>
</dbReference>
<gene>
    <name evidence="5" type="ORF">LPT13_10160</name>
</gene>
<dbReference type="PANTHER" id="PTHR13799:SF14">
    <property type="entry name" value="GTP CYCLOHYDROLASE 1 TYPE 2 HOMOLOG"/>
    <property type="match status" value="1"/>
</dbReference>
<evidence type="ECO:0000313" key="6">
    <source>
        <dbReference type="Proteomes" id="UP001430755"/>
    </source>
</evidence>
<evidence type="ECO:0000256" key="1">
    <source>
        <dbReference type="ARBA" id="ARBA00006964"/>
    </source>
</evidence>
<name>A0ABS9WIK1_9ACTN</name>
<dbReference type="InterPro" id="IPR036069">
    <property type="entry name" value="DUF34/NIF3_sf"/>
</dbReference>
<keyword evidence="6" id="KW-1185">Reference proteome</keyword>
<evidence type="ECO:0000256" key="3">
    <source>
        <dbReference type="ARBA" id="ARBA00022112"/>
    </source>
</evidence>
<dbReference type="EMBL" id="JAJMLW010000003">
    <property type="protein sequence ID" value="MCI2242708.1"/>
    <property type="molecule type" value="Genomic_DNA"/>
</dbReference>
<proteinExistence type="inferred from homology"/>
<protein>
    <recommendedName>
        <fullName evidence="3">GTP cyclohydrolase 1 type 2 homolog</fullName>
    </recommendedName>
</protein>
<evidence type="ECO:0000256" key="2">
    <source>
        <dbReference type="ARBA" id="ARBA00011643"/>
    </source>
</evidence>
<keyword evidence="4" id="KW-0479">Metal-binding</keyword>
<dbReference type="Proteomes" id="UP001430755">
    <property type="component" value="Unassembled WGS sequence"/>
</dbReference>
<dbReference type="PANTHER" id="PTHR13799">
    <property type="entry name" value="NGG1 INTERACTING FACTOR 3"/>
    <property type="match status" value="1"/>
</dbReference>
<dbReference type="Gene3D" id="3.40.1390.30">
    <property type="entry name" value="NIF3 (NGG1p interacting factor 3)-like"/>
    <property type="match status" value="2"/>
</dbReference>
<comment type="caution">
    <text evidence="5">The sequence shown here is derived from an EMBL/GenBank/DDBJ whole genome shotgun (WGS) entry which is preliminary data.</text>
</comment>
<reference evidence="5" key="1">
    <citation type="submission" date="2021-11" db="EMBL/GenBank/DDBJ databases">
        <title>A Novel Adlercreutzia Species, isolated from a Allomyrina dichotoma larva feces.</title>
        <authorList>
            <person name="Suh M.K."/>
        </authorList>
    </citation>
    <scope>NUCLEOTIDE SEQUENCE</scope>
    <source>
        <strain evidence="5">JBNU-10</strain>
    </source>
</reference>
<accession>A0ABS9WIK1</accession>
<dbReference type="RefSeq" id="WP_242166195.1">
    <property type="nucleotide sequence ID" value="NZ_JAJMLW010000003.1"/>
</dbReference>
<sequence length="312" mass="32097">MAFFTRRDKDATDGAARAAGDAGALAERPSGALAKQGFAMTVGGLESALLREFPAADAESWDRTGVLVGERALPVRKVAVALDPTVAAIHEAARDGANVLVTHHPAFLAAPDAFAPEASDALCPGAGVWAAIQSQVALMDFHTALDVSPRAARVLPGMLGLAPKGAFLEPLAGSKRKGYGQVCAVRAAGEEPETLGRLAARCTSVFGRQPRVWGDFDAPVRTAATATGSAGSLGRAALAQGVDCLICGEVKYHEALALAGAGLAVIELGHDVSELPLVAVLAEALLKAGVPDDRVIVIDQADNWAYPEAIRI</sequence>